<evidence type="ECO:0000256" key="1">
    <source>
        <dbReference type="ARBA" id="ARBA00022485"/>
    </source>
</evidence>
<gene>
    <name evidence="6" type="ORF">SAMN05444682_11236</name>
</gene>
<keyword evidence="2" id="KW-0479">Metal-binding</keyword>
<evidence type="ECO:0000256" key="5">
    <source>
        <dbReference type="ARBA" id="ARBA00023014"/>
    </source>
</evidence>
<dbReference type="Pfam" id="PF12831">
    <property type="entry name" value="FAD_oxidored"/>
    <property type="match status" value="1"/>
</dbReference>
<dbReference type="RefSeq" id="WP_090630568.1">
    <property type="nucleotide sequence ID" value="NZ_FOQO01000012.1"/>
</dbReference>
<dbReference type="AlphaFoldDB" id="A0A1I3T9E9"/>
<dbReference type="Gene3D" id="3.50.50.60">
    <property type="entry name" value="FAD/NAD(P)-binding domain"/>
    <property type="match status" value="1"/>
</dbReference>
<dbReference type="InterPro" id="IPR039650">
    <property type="entry name" value="HdrA-like"/>
</dbReference>
<dbReference type="EMBL" id="FOQO01000012">
    <property type="protein sequence ID" value="SFJ66117.1"/>
    <property type="molecule type" value="Genomic_DNA"/>
</dbReference>
<sequence length="558" mass="62030">MNNNIFIFIVTSLFLCIPFHSSSQEIDRAISADVCVYGASPAGIFSAIAVAREGNTVVIVEPVHKIGGLLGSGFRMQQDAPSGAHLGGLTGDFYKRDVSLPPLRHYQAAEAFNIATLQAMMDRYKERITVITDHRLESVEKSDETIRKARFEYAPPGKNGVPPVHPLSDALIEVSATIFIDASYEGDLMAFSGVSYRVGKESIAEYGESLAGTVISQTFPGVDPYVEPGNPSSGILSCITPDPLGKVGDSSRFFMGYNFKLAWERNPSKEHPGIPIGPPEKKNKDVYELLKRYKNAGYEVTWPEENFRRGELMTGALPGAQLDYPDGNWEIRSKVWQSFIDHVKTLTDFTQTEFRFISGINEDTDGWPFLYIRGGRRMVGAYVMKQQDLQLQTDIKTPIGLGYYKVDIYPNRLVVLDDGTLAQEGNVFQLVSPGPYQIPYGAITPQKKECQNLLVPLCMSASHVAYSSIRMEATYMVMGESAGIAASLALKSRCAVQDIDGAQLTKKLEQYGQIVKWDGLGYDIGWRSNIFGIPQEETPRWETHPEEYQRIPVSELRK</sequence>
<dbReference type="GO" id="GO:0051539">
    <property type="term" value="F:4 iron, 4 sulfur cluster binding"/>
    <property type="evidence" value="ECO:0007669"/>
    <property type="project" value="UniProtKB-KW"/>
</dbReference>
<evidence type="ECO:0000256" key="4">
    <source>
        <dbReference type="ARBA" id="ARBA00023004"/>
    </source>
</evidence>
<keyword evidence="1" id="KW-0004">4Fe-4S</keyword>
<protein>
    <submittedName>
        <fullName evidence="6">FAD dependent oxidoreductase</fullName>
    </submittedName>
</protein>
<dbReference type="GO" id="GO:0046872">
    <property type="term" value="F:metal ion binding"/>
    <property type="evidence" value="ECO:0007669"/>
    <property type="project" value="UniProtKB-KW"/>
</dbReference>
<dbReference type="InterPro" id="IPR036188">
    <property type="entry name" value="FAD/NAD-bd_sf"/>
</dbReference>
<proteinExistence type="predicted"/>
<keyword evidence="4" id="KW-0408">Iron</keyword>
<organism evidence="6 7">
    <name type="scientific">Parapedobacter indicus</name>
    <dbReference type="NCBI Taxonomy" id="1477437"/>
    <lineage>
        <taxon>Bacteria</taxon>
        <taxon>Pseudomonadati</taxon>
        <taxon>Bacteroidota</taxon>
        <taxon>Sphingobacteriia</taxon>
        <taxon>Sphingobacteriales</taxon>
        <taxon>Sphingobacteriaceae</taxon>
        <taxon>Parapedobacter</taxon>
    </lineage>
</organism>
<evidence type="ECO:0000313" key="6">
    <source>
        <dbReference type="EMBL" id="SFJ66117.1"/>
    </source>
</evidence>
<name>A0A1I3T9E9_9SPHI</name>
<keyword evidence="7" id="KW-1185">Reference proteome</keyword>
<dbReference type="OrthoDB" id="287984at2"/>
<evidence type="ECO:0000256" key="3">
    <source>
        <dbReference type="ARBA" id="ARBA00023002"/>
    </source>
</evidence>
<dbReference type="STRING" id="1477437.SAMN05444682_11236"/>
<dbReference type="Proteomes" id="UP000198670">
    <property type="component" value="Unassembled WGS sequence"/>
</dbReference>
<keyword evidence="3" id="KW-0560">Oxidoreductase</keyword>
<evidence type="ECO:0000313" key="7">
    <source>
        <dbReference type="Proteomes" id="UP000198670"/>
    </source>
</evidence>
<dbReference type="SUPFAM" id="SSF51905">
    <property type="entry name" value="FAD/NAD(P)-binding domain"/>
    <property type="match status" value="1"/>
</dbReference>
<dbReference type="PANTHER" id="PTHR43498">
    <property type="entry name" value="FERREDOXIN:COB-COM HETERODISULFIDE REDUCTASE SUBUNIT A"/>
    <property type="match status" value="1"/>
</dbReference>
<evidence type="ECO:0000256" key="2">
    <source>
        <dbReference type="ARBA" id="ARBA00022723"/>
    </source>
</evidence>
<dbReference type="GO" id="GO:0016491">
    <property type="term" value="F:oxidoreductase activity"/>
    <property type="evidence" value="ECO:0007669"/>
    <property type="project" value="UniProtKB-KW"/>
</dbReference>
<reference evidence="6 7" key="1">
    <citation type="submission" date="2016-10" db="EMBL/GenBank/DDBJ databases">
        <authorList>
            <person name="de Groot N.N."/>
        </authorList>
    </citation>
    <scope>NUCLEOTIDE SEQUENCE [LARGE SCALE GENOMIC DNA]</scope>
    <source>
        <strain evidence="6 7">RK1</strain>
    </source>
</reference>
<keyword evidence="5" id="KW-0411">Iron-sulfur</keyword>
<accession>A0A1I3T9E9</accession>
<dbReference type="PANTHER" id="PTHR43498:SF1">
    <property type="entry name" value="COB--COM HETERODISULFIDE REDUCTASE IRON-SULFUR SUBUNIT A"/>
    <property type="match status" value="1"/>
</dbReference>